<sequence>MRIEYQANSVQPNHDSSNPDGSVPPEIFAIALHEPYVRKKKRVSPLAKIRRRHSSESDDKDNCMPSSPPASNCYLTKCPCETHLQKQLVEQTYHLSVEKLFDLIFGNNEFVRTYRAAQRIYNDHATEWTLNSVTNNRERVVTSKIPFVSVLGNSTISSTEKQIIRNERKHSYYIVDNEIYNAGVKFGDAFYVLLRYCLVQTSVSSSSLRITAEVRYLKSVLGFMKSVIEKHAIAAVQVSLQDLDSRISLVNELVTAPPQGRRLSRFELVPPTIKEMSFILDDIEKIPWSSQLQAIFRKDNTMYLCIITFIHLSNTPTE</sequence>
<proteinExistence type="predicted"/>
<dbReference type="GO" id="GO:0120015">
    <property type="term" value="F:sterol transfer activity"/>
    <property type="evidence" value="ECO:0007669"/>
    <property type="project" value="TreeGrafter"/>
</dbReference>
<keyword evidence="7" id="KW-1185">Reference proteome</keyword>
<dbReference type="AlphaFoldDB" id="A0A814Z837"/>
<keyword evidence="2" id="KW-0472">Membrane</keyword>
<evidence type="ECO:0000313" key="5">
    <source>
        <dbReference type="EMBL" id="CAF1239449.1"/>
    </source>
</evidence>
<feature type="domain" description="VASt" evidence="4">
    <location>
        <begin position="84"/>
        <end position="244"/>
    </location>
</feature>
<dbReference type="Proteomes" id="UP000681722">
    <property type="component" value="Unassembled WGS sequence"/>
</dbReference>
<feature type="region of interest" description="Disordered" evidence="3">
    <location>
        <begin position="1"/>
        <end position="24"/>
    </location>
</feature>
<protein>
    <recommendedName>
        <fullName evidence="4">VASt domain-containing protein</fullName>
    </recommendedName>
</protein>
<dbReference type="PROSITE" id="PS51778">
    <property type="entry name" value="VAST"/>
    <property type="match status" value="1"/>
</dbReference>
<dbReference type="InterPro" id="IPR051482">
    <property type="entry name" value="Cholesterol_transport"/>
</dbReference>
<name>A0A814Z837_9BILA</name>
<dbReference type="EMBL" id="CAJOBC010009990">
    <property type="protein sequence ID" value="CAF4001589.1"/>
    <property type="molecule type" value="Genomic_DNA"/>
</dbReference>
<dbReference type="GO" id="GO:0032366">
    <property type="term" value="P:intracellular sterol transport"/>
    <property type="evidence" value="ECO:0007669"/>
    <property type="project" value="TreeGrafter"/>
</dbReference>
<evidence type="ECO:0000256" key="2">
    <source>
        <dbReference type="ARBA" id="ARBA00023136"/>
    </source>
</evidence>
<evidence type="ECO:0000256" key="3">
    <source>
        <dbReference type="SAM" id="MobiDB-lite"/>
    </source>
</evidence>
<dbReference type="PANTHER" id="PTHR23319:SF4">
    <property type="entry name" value="GRAM DOMAIN CONTAINING 1B, ISOFORM E"/>
    <property type="match status" value="1"/>
</dbReference>
<evidence type="ECO:0000313" key="6">
    <source>
        <dbReference type="EMBL" id="CAF4001589.1"/>
    </source>
</evidence>
<feature type="compositionally biased region" description="Basic residues" evidence="3">
    <location>
        <begin position="43"/>
        <end position="53"/>
    </location>
</feature>
<dbReference type="InterPro" id="IPR031968">
    <property type="entry name" value="VASt"/>
</dbReference>
<dbReference type="GO" id="GO:0005789">
    <property type="term" value="C:endoplasmic reticulum membrane"/>
    <property type="evidence" value="ECO:0007669"/>
    <property type="project" value="TreeGrafter"/>
</dbReference>
<organism evidence="5 7">
    <name type="scientific">Didymodactylos carnosus</name>
    <dbReference type="NCBI Taxonomy" id="1234261"/>
    <lineage>
        <taxon>Eukaryota</taxon>
        <taxon>Metazoa</taxon>
        <taxon>Spiralia</taxon>
        <taxon>Gnathifera</taxon>
        <taxon>Rotifera</taxon>
        <taxon>Eurotatoria</taxon>
        <taxon>Bdelloidea</taxon>
        <taxon>Philodinida</taxon>
        <taxon>Philodinidae</taxon>
        <taxon>Didymodactylos</taxon>
    </lineage>
</organism>
<gene>
    <name evidence="5" type="ORF">GPM918_LOCUS25583</name>
    <name evidence="6" type="ORF">SRO942_LOCUS25589</name>
</gene>
<dbReference type="EMBL" id="CAJNOQ010009985">
    <property type="protein sequence ID" value="CAF1239449.1"/>
    <property type="molecule type" value="Genomic_DNA"/>
</dbReference>
<dbReference type="GO" id="GO:0005886">
    <property type="term" value="C:plasma membrane"/>
    <property type="evidence" value="ECO:0007669"/>
    <property type="project" value="TreeGrafter"/>
</dbReference>
<dbReference type="GO" id="GO:0140268">
    <property type="term" value="C:endoplasmic reticulum-plasma membrane contact site"/>
    <property type="evidence" value="ECO:0007669"/>
    <property type="project" value="TreeGrafter"/>
</dbReference>
<feature type="compositionally biased region" description="Polar residues" evidence="3">
    <location>
        <begin position="1"/>
        <end position="20"/>
    </location>
</feature>
<dbReference type="OrthoDB" id="2162691at2759"/>
<comment type="subcellular location">
    <subcellularLocation>
        <location evidence="1">Membrane</location>
    </subcellularLocation>
</comment>
<feature type="region of interest" description="Disordered" evidence="3">
    <location>
        <begin position="43"/>
        <end position="66"/>
    </location>
</feature>
<reference evidence="5" key="1">
    <citation type="submission" date="2021-02" db="EMBL/GenBank/DDBJ databases">
        <authorList>
            <person name="Nowell W R."/>
        </authorList>
    </citation>
    <scope>NUCLEOTIDE SEQUENCE</scope>
</reference>
<evidence type="ECO:0000259" key="4">
    <source>
        <dbReference type="PROSITE" id="PS51778"/>
    </source>
</evidence>
<dbReference type="GO" id="GO:0032934">
    <property type="term" value="F:sterol binding"/>
    <property type="evidence" value="ECO:0007669"/>
    <property type="project" value="TreeGrafter"/>
</dbReference>
<dbReference type="Proteomes" id="UP000663829">
    <property type="component" value="Unassembled WGS sequence"/>
</dbReference>
<comment type="caution">
    <text evidence="5">The sequence shown here is derived from an EMBL/GenBank/DDBJ whole genome shotgun (WGS) entry which is preliminary data.</text>
</comment>
<dbReference type="PANTHER" id="PTHR23319">
    <property type="entry name" value="GRAM DOMAIN CONTAINING 1B, ISOFORM E"/>
    <property type="match status" value="1"/>
</dbReference>
<dbReference type="Pfam" id="PF16016">
    <property type="entry name" value="VASt"/>
    <property type="match status" value="1"/>
</dbReference>
<evidence type="ECO:0000313" key="7">
    <source>
        <dbReference type="Proteomes" id="UP000663829"/>
    </source>
</evidence>
<evidence type="ECO:0000256" key="1">
    <source>
        <dbReference type="ARBA" id="ARBA00004370"/>
    </source>
</evidence>
<accession>A0A814Z837</accession>